<name>A0A8B7QAT3_HIPAR</name>
<dbReference type="GO" id="GO:0008009">
    <property type="term" value="F:chemokine activity"/>
    <property type="evidence" value="ECO:0007669"/>
    <property type="project" value="InterPro"/>
</dbReference>
<feature type="domain" description="Chemokine interleukin-8-like" evidence="11">
    <location>
        <begin position="32"/>
        <end position="90"/>
    </location>
</feature>
<dbReference type="OrthoDB" id="9404618at2759"/>
<feature type="chain" id="PRO_5034627334" description="C-C motif chemokine" evidence="9">
    <location>
        <begin position="24"/>
        <end position="124"/>
    </location>
</feature>
<dbReference type="GO" id="GO:0070098">
    <property type="term" value="P:chemokine-mediated signaling pathway"/>
    <property type="evidence" value="ECO:0007669"/>
    <property type="project" value="TreeGrafter"/>
</dbReference>
<dbReference type="PANTHER" id="PTHR12015">
    <property type="entry name" value="SMALL INDUCIBLE CYTOKINE A"/>
    <property type="match status" value="1"/>
</dbReference>
<feature type="signal peptide" evidence="9">
    <location>
        <begin position="1"/>
        <end position="23"/>
    </location>
</feature>
<evidence type="ECO:0000256" key="6">
    <source>
        <dbReference type="ARBA" id="ARBA00022729"/>
    </source>
</evidence>
<comment type="similarity">
    <text evidence="2 9">Belongs to the intercrine beta (chemokine CC) family.</text>
</comment>
<evidence type="ECO:0000256" key="3">
    <source>
        <dbReference type="ARBA" id="ARBA00022500"/>
    </source>
</evidence>
<keyword evidence="7" id="KW-1015">Disulfide bond</keyword>
<evidence type="ECO:0000259" key="11">
    <source>
        <dbReference type="SMART" id="SM00199"/>
    </source>
</evidence>
<evidence type="ECO:0000313" key="12">
    <source>
        <dbReference type="Proteomes" id="UP000694851"/>
    </source>
</evidence>
<dbReference type="CDD" id="cd00272">
    <property type="entry name" value="Chemokine_CC"/>
    <property type="match status" value="1"/>
</dbReference>
<keyword evidence="3 9" id="KW-0145">Chemotaxis</keyword>
<proteinExistence type="inferred from homology"/>
<comment type="subcellular location">
    <subcellularLocation>
        <location evidence="1 9">Secreted</location>
    </subcellularLocation>
</comment>
<gene>
    <name evidence="13" type="primary">LOC109374976</name>
</gene>
<reference evidence="13" key="1">
    <citation type="submission" date="2025-08" db="UniProtKB">
        <authorList>
            <consortium name="RefSeq"/>
        </authorList>
    </citation>
    <scope>IDENTIFICATION</scope>
    <source>
        <tissue evidence="13">Muscle</tissue>
    </source>
</reference>
<dbReference type="FunFam" id="2.40.50.40:FF:000002">
    <property type="entry name" value="C-C motif chemokine"/>
    <property type="match status" value="1"/>
</dbReference>
<accession>A0A8B7QAT3</accession>
<dbReference type="GO" id="GO:0030335">
    <property type="term" value="P:positive regulation of cell migration"/>
    <property type="evidence" value="ECO:0007669"/>
    <property type="project" value="TreeGrafter"/>
</dbReference>
<dbReference type="PANTHER" id="PTHR12015:SF147">
    <property type="entry name" value="C-C MOTIF CHEMOKINE 13"/>
    <property type="match status" value="1"/>
</dbReference>
<dbReference type="KEGG" id="hai:109374976"/>
<dbReference type="Proteomes" id="UP000694851">
    <property type="component" value="Unplaced"/>
</dbReference>
<evidence type="ECO:0000256" key="8">
    <source>
        <dbReference type="ARBA" id="ARBA00023198"/>
    </source>
</evidence>
<evidence type="ECO:0000256" key="5">
    <source>
        <dbReference type="ARBA" id="ARBA00022525"/>
    </source>
</evidence>
<keyword evidence="5 9" id="KW-0964">Secreted</keyword>
<evidence type="ECO:0000256" key="2">
    <source>
        <dbReference type="ARBA" id="ARBA00010868"/>
    </source>
</evidence>
<dbReference type="AlphaFoldDB" id="A0A8B7QAT3"/>
<keyword evidence="6 9" id="KW-0732">Signal</keyword>
<dbReference type="InterPro" id="IPR001811">
    <property type="entry name" value="Chemokine_IL8-like_dom"/>
</dbReference>
<feature type="region of interest" description="Disordered" evidence="10">
    <location>
        <begin position="93"/>
        <end position="124"/>
    </location>
</feature>
<dbReference type="InterPro" id="IPR036048">
    <property type="entry name" value="Interleukin_8-like_sf"/>
</dbReference>
<evidence type="ECO:0000256" key="7">
    <source>
        <dbReference type="ARBA" id="ARBA00023157"/>
    </source>
</evidence>
<evidence type="ECO:0000256" key="10">
    <source>
        <dbReference type="SAM" id="MobiDB-lite"/>
    </source>
</evidence>
<organism evidence="12 13">
    <name type="scientific">Hipposideros armiger</name>
    <name type="common">Great Himalayan leaf-nosed bat</name>
    <dbReference type="NCBI Taxonomy" id="186990"/>
    <lineage>
        <taxon>Eukaryota</taxon>
        <taxon>Metazoa</taxon>
        <taxon>Chordata</taxon>
        <taxon>Craniata</taxon>
        <taxon>Vertebrata</taxon>
        <taxon>Euteleostomi</taxon>
        <taxon>Mammalia</taxon>
        <taxon>Eutheria</taxon>
        <taxon>Laurasiatheria</taxon>
        <taxon>Chiroptera</taxon>
        <taxon>Yinpterochiroptera</taxon>
        <taxon>Rhinolophoidea</taxon>
        <taxon>Hipposideridae</taxon>
        <taxon>Hipposideros</taxon>
    </lineage>
</organism>
<keyword evidence="8" id="KW-0395">Inflammatory response</keyword>
<dbReference type="GO" id="GO:0005615">
    <property type="term" value="C:extracellular space"/>
    <property type="evidence" value="ECO:0007669"/>
    <property type="project" value="UniProtKB-KW"/>
</dbReference>
<keyword evidence="12" id="KW-1185">Reference proteome</keyword>
<dbReference type="GO" id="GO:0048245">
    <property type="term" value="P:eosinophil chemotaxis"/>
    <property type="evidence" value="ECO:0007669"/>
    <property type="project" value="TreeGrafter"/>
</dbReference>
<dbReference type="RefSeq" id="XP_019485586.1">
    <property type="nucleotide sequence ID" value="XM_019630041.1"/>
</dbReference>
<dbReference type="GO" id="GO:0048020">
    <property type="term" value="F:CCR chemokine receptor binding"/>
    <property type="evidence" value="ECO:0007669"/>
    <property type="project" value="TreeGrafter"/>
</dbReference>
<protein>
    <recommendedName>
        <fullName evidence="9">C-C motif chemokine</fullName>
    </recommendedName>
</protein>
<evidence type="ECO:0000256" key="4">
    <source>
        <dbReference type="ARBA" id="ARBA00022514"/>
    </source>
</evidence>
<sequence>MKVSAALLCLLLAVAAFSTQVLAQPEALNARSRTCCYTFSKKKIPLPKLKSYRVTNSQCAQKAVIFSTKLSRDICANPNEKWVQDYVKYLDQKSPSSRTSTLPATLRPSQSTKADPLFSSSLPV</sequence>
<evidence type="ECO:0000256" key="1">
    <source>
        <dbReference type="ARBA" id="ARBA00004613"/>
    </source>
</evidence>
<dbReference type="GO" id="GO:0061844">
    <property type="term" value="P:antimicrobial humoral immune response mediated by antimicrobial peptide"/>
    <property type="evidence" value="ECO:0007669"/>
    <property type="project" value="TreeGrafter"/>
</dbReference>
<dbReference type="SMART" id="SM00199">
    <property type="entry name" value="SCY"/>
    <property type="match status" value="1"/>
</dbReference>
<dbReference type="GeneID" id="109374976"/>
<dbReference type="InterPro" id="IPR000827">
    <property type="entry name" value="Chemokine_CC_CS"/>
</dbReference>
<dbReference type="Pfam" id="PF00048">
    <property type="entry name" value="IL8"/>
    <property type="match status" value="1"/>
</dbReference>
<dbReference type="Gene3D" id="2.40.50.40">
    <property type="match status" value="1"/>
</dbReference>
<dbReference type="PROSITE" id="PS00472">
    <property type="entry name" value="SMALL_CYTOKINES_CC"/>
    <property type="match status" value="1"/>
</dbReference>
<evidence type="ECO:0000256" key="9">
    <source>
        <dbReference type="RuleBase" id="RU361150"/>
    </source>
</evidence>
<evidence type="ECO:0000313" key="13">
    <source>
        <dbReference type="RefSeq" id="XP_019485586.1"/>
    </source>
</evidence>
<dbReference type="InterPro" id="IPR039809">
    <property type="entry name" value="Chemokine_b/g/d"/>
</dbReference>
<keyword evidence="4 9" id="KW-0202">Cytokine</keyword>
<dbReference type="GO" id="GO:0006954">
    <property type="term" value="P:inflammatory response"/>
    <property type="evidence" value="ECO:0007669"/>
    <property type="project" value="UniProtKB-KW"/>
</dbReference>
<dbReference type="SUPFAM" id="SSF54117">
    <property type="entry name" value="Interleukin 8-like chemokines"/>
    <property type="match status" value="1"/>
</dbReference>